<comment type="caution">
    <text evidence="4">The sequence shown here is derived from an EMBL/GenBank/DDBJ whole genome shotgun (WGS) entry which is preliminary data.</text>
</comment>
<reference evidence="4 5" key="1">
    <citation type="submission" date="2023-07" db="EMBL/GenBank/DDBJ databases">
        <title>Sorghum-associated microbial communities from plants grown in Nebraska, USA.</title>
        <authorList>
            <person name="Schachtman D."/>
        </authorList>
    </citation>
    <scope>NUCLEOTIDE SEQUENCE [LARGE SCALE GENOMIC DNA]</scope>
    <source>
        <strain evidence="4 5">CC482</strain>
    </source>
</reference>
<accession>A0ABT9TYV7</accession>
<keyword evidence="2" id="KW-0378">Hydrolase</keyword>
<dbReference type="Gene3D" id="2.60.120.260">
    <property type="entry name" value="Galactose-binding domain-like"/>
    <property type="match status" value="1"/>
</dbReference>
<evidence type="ECO:0000256" key="2">
    <source>
        <dbReference type="ARBA" id="ARBA00022801"/>
    </source>
</evidence>
<dbReference type="EMBL" id="JAUSSU010000003">
    <property type="protein sequence ID" value="MDQ0112564.1"/>
    <property type="molecule type" value="Genomic_DNA"/>
</dbReference>
<name>A0ABT9TYV7_PAEHA</name>
<dbReference type="Proteomes" id="UP001229346">
    <property type="component" value="Unassembled WGS sequence"/>
</dbReference>
<dbReference type="PROSITE" id="PS51829">
    <property type="entry name" value="P_HOMO_B"/>
    <property type="match status" value="1"/>
</dbReference>
<dbReference type="InterPro" id="IPR002884">
    <property type="entry name" value="P_dom"/>
</dbReference>
<protein>
    <submittedName>
        <fullName evidence="4">Subtilisin-like proprotein convertase family protein</fullName>
    </submittedName>
</protein>
<keyword evidence="1" id="KW-0645">Protease</keyword>
<organism evidence="4 5">
    <name type="scientific">Paenibacillus harenae</name>
    <dbReference type="NCBI Taxonomy" id="306543"/>
    <lineage>
        <taxon>Bacteria</taxon>
        <taxon>Bacillati</taxon>
        <taxon>Bacillota</taxon>
        <taxon>Bacilli</taxon>
        <taxon>Bacillales</taxon>
        <taxon>Paenibacillaceae</taxon>
        <taxon>Paenibacillus</taxon>
    </lineage>
</organism>
<keyword evidence="5" id="KW-1185">Reference proteome</keyword>
<evidence type="ECO:0000256" key="1">
    <source>
        <dbReference type="ARBA" id="ARBA00022670"/>
    </source>
</evidence>
<sequence>MGCPTKKKRRCRKKTIIVCKKKSKKKRRVIVINVDPTPVSVNPTINVDPTPVNVNPIINVDPTLTIGPFQRVCNSTVSTTATFTNTDPITVPAAGIADPYPSTIAVTGMTGTIAKVTVTLFNMNHAFQDDLDILLVHPDGVTNTLLMSDAGGSSPLVDVTLTFDDDATSFLPDAGQIVSGTFKPTNYGPLENLPAPAPPSSPFVRLSNFIGLNPNGPWSLFAVDDAAGGAGNISGGWSLTITTDTEVCTFTPL</sequence>
<evidence type="ECO:0000313" key="4">
    <source>
        <dbReference type="EMBL" id="MDQ0112564.1"/>
    </source>
</evidence>
<feature type="domain" description="P/Homo B" evidence="3">
    <location>
        <begin position="72"/>
        <end position="247"/>
    </location>
</feature>
<evidence type="ECO:0000313" key="5">
    <source>
        <dbReference type="Proteomes" id="UP001229346"/>
    </source>
</evidence>
<gene>
    <name evidence="4" type="ORF">J2T15_001999</name>
</gene>
<dbReference type="RefSeq" id="WP_307203436.1">
    <property type="nucleotide sequence ID" value="NZ_JAUSSU010000003.1"/>
</dbReference>
<evidence type="ECO:0000259" key="3">
    <source>
        <dbReference type="PROSITE" id="PS51829"/>
    </source>
</evidence>
<proteinExistence type="predicted"/>